<dbReference type="GO" id="GO:0051287">
    <property type="term" value="F:NAD binding"/>
    <property type="evidence" value="ECO:0007669"/>
    <property type="project" value="InterPro"/>
</dbReference>
<evidence type="ECO:0000256" key="4">
    <source>
        <dbReference type="ARBA" id="ARBA00022553"/>
    </source>
</evidence>
<dbReference type="VEuPathDB" id="VectorBase:GPAI030973"/>
<keyword evidence="5" id="KW-0007">Acetylation</keyword>
<dbReference type="SUPFAM" id="SSF51735">
    <property type="entry name" value="NAD(P)-binding Rossmann-fold domains"/>
    <property type="match status" value="2"/>
</dbReference>
<dbReference type="EnsemblMetazoa" id="GPAI030973-RA">
    <property type="protein sequence ID" value="GPAI030973-PA"/>
    <property type="gene ID" value="GPAI030973"/>
</dbReference>
<dbReference type="InterPro" id="IPR029752">
    <property type="entry name" value="D-isomer_DH_CS1"/>
</dbReference>
<organism evidence="10 11">
    <name type="scientific">Glossina pallidipes</name>
    <name type="common">Tsetse fly</name>
    <dbReference type="NCBI Taxonomy" id="7398"/>
    <lineage>
        <taxon>Eukaryota</taxon>
        <taxon>Metazoa</taxon>
        <taxon>Ecdysozoa</taxon>
        <taxon>Arthropoda</taxon>
        <taxon>Hexapoda</taxon>
        <taxon>Insecta</taxon>
        <taxon>Pterygota</taxon>
        <taxon>Neoptera</taxon>
        <taxon>Endopterygota</taxon>
        <taxon>Diptera</taxon>
        <taxon>Brachycera</taxon>
        <taxon>Muscomorpha</taxon>
        <taxon>Hippoboscoidea</taxon>
        <taxon>Glossinidae</taxon>
        <taxon>Glossina</taxon>
    </lineage>
</organism>
<comment type="similarity">
    <text evidence="1">Belongs to the D-isomer specific 2-hydroxyacid dehydrogenase family.</text>
</comment>
<evidence type="ECO:0000259" key="9">
    <source>
        <dbReference type="Pfam" id="PF02826"/>
    </source>
</evidence>
<dbReference type="CDD" id="cd12173">
    <property type="entry name" value="PGDH_4"/>
    <property type="match status" value="2"/>
</dbReference>
<evidence type="ECO:0000256" key="5">
    <source>
        <dbReference type="ARBA" id="ARBA00022990"/>
    </source>
</evidence>
<evidence type="ECO:0000256" key="3">
    <source>
        <dbReference type="ARBA" id="ARBA00021582"/>
    </source>
</evidence>
<dbReference type="SUPFAM" id="SSF52283">
    <property type="entry name" value="Formate/glycerate dehydrogenase catalytic domain-like"/>
    <property type="match status" value="2"/>
</dbReference>
<evidence type="ECO:0000259" key="8">
    <source>
        <dbReference type="Pfam" id="PF00389"/>
    </source>
</evidence>
<dbReference type="InterPro" id="IPR036291">
    <property type="entry name" value="NAD(P)-bd_dom_sf"/>
</dbReference>
<evidence type="ECO:0000256" key="6">
    <source>
        <dbReference type="ARBA" id="ARBA00023002"/>
    </source>
</evidence>
<dbReference type="Pfam" id="PF02826">
    <property type="entry name" value="2-Hacid_dh_C"/>
    <property type="match status" value="2"/>
</dbReference>
<dbReference type="InterPro" id="IPR029753">
    <property type="entry name" value="D-isomer_DH_CS"/>
</dbReference>
<keyword evidence="6" id="KW-0560">Oxidoreductase</keyword>
<sequence length="666" mass="71471">MSANRYYCQIGEFYNIKNVLICDAVDGACVDLLKKNGINVEYKLKLPADKLCEEIKNYDAAIVRSDTKITAEVLDAGKGSLKVVGRAGAGVDNIDVPAATKNNVIVLNTPGGNSISACELTCVLIGALARPVCPAAQSMKEGRWDRKLYTGTELYGKTLAILGLGRIGREVGIRMKAFGMKIIGYDPITTAEEAKAVGIEKLSLEEIWPLADYITVHTPLIPATKDLISSQSLSKCKAGVKVVNVARGGIVDEKAVLEALESGHCGGAAFDVYQEEPPKSDIAKKLINHPKVVATPHLGASTTEAQVRVAVEVAEQFIALTGKSKTYTTYPGQKMPVNIRNVLICDAVDNACVVLLKNNGINVGYKLKLPVEELCKEVKNYDAVIVRSDTKITAQVLEAGKGSLKAIGRAGAGVDNIDVAAATKNNVIVLNTPGGNSISACELTCILIGNLARPVVHAAQSMKEGRWDRKLYTGNELYGKTLAILGLGRIGREVGLRMKAWGMRVIGYDPILSKEEALAVGIEKMSLDDLWPLADFITVHTPLIPATKNLISFETLSKCKKGVKIINVARGGIINEQAILEALETGQCDGAAFDVYTEEPPKSDLLKKLISHPKIVPTPHLGASTSEAQVRVAVEVAEQFIALTGKSKTYTTYLGVINREVLAHYQ</sequence>
<dbReference type="PANTHER" id="PTHR42938:SF22">
    <property type="entry name" value="D-3-PHOSPHOGLYCERATE DEHYDROGENASE"/>
    <property type="match status" value="1"/>
</dbReference>
<proteinExistence type="inferred from homology"/>
<accession>A0A1B0A0T3</accession>
<dbReference type="PANTHER" id="PTHR42938">
    <property type="entry name" value="FORMATE DEHYDROGENASE 1"/>
    <property type="match status" value="1"/>
</dbReference>
<dbReference type="FunFam" id="3.40.50.720:FF:000021">
    <property type="entry name" value="D-3-phosphoglycerate dehydrogenase"/>
    <property type="match status" value="2"/>
</dbReference>
<dbReference type="Pfam" id="PF00389">
    <property type="entry name" value="2-Hacid_dh"/>
    <property type="match status" value="2"/>
</dbReference>
<evidence type="ECO:0000256" key="2">
    <source>
        <dbReference type="ARBA" id="ARBA00011881"/>
    </source>
</evidence>
<dbReference type="GO" id="GO:0004617">
    <property type="term" value="F:phosphoglycerate dehydrogenase activity"/>
    <property type="evidence" value="ECO:0007669"/>
    <property type="project" value="TreeGrafter"/>
</dbReference>
<dbReference type="PROSITE" id="PS00670">
    <property type="entry name" value="D_2_HYDROXYACID_DH_2"/>
    <property type="match status" value="1"/>
</dbReference>
<keyword evidence="7" id="KW-0520">NAD</keyword>
<keyword evidence="4" id="KW-0597">Phosphoprotein</keyword>
<feature type="domain" description="D-isomer specific 2-hydroxyacid dehydrogenase catalytic" evidence="8">
    <location>
        <begin position="19"/>
        <end position="320"/>
    </location>
</feature>
<dbReference type="Gene3D" id="3.40.50.720">
    <property type="entry name" value="NAD(P)-binding Rossmann-like Domain"/>
    <property type="match status" value="4"/>
</dbReference>
<feature type="domain" description="D-isomer specific 2-hydroxyacid dehydrogenase NAD-binding" evidence="9">
    <location>
        <begin position="124"/>
        <end position="299"/>
    </location>
</feature>
<feature type="domain" description="D-isomer specific 2-hydroxyacid dehydrogenase NAD-binding" evidence="9">
    <location>
        <begin position="447"/>
        <end position="622"/>
    </location>
</feature>
<dbReference type="PROSITE" id="PS00065">
    <property type="entry name" value="D_2_HYDROXYACID_DH_1"/>
    <property type="match status" value="2"/>
</dbReference>
<dbReference type="AlphaFoldDB" id="A0A1B0A0T3"/>
<evidence type="ECO:0000313" key="11">
    <source>
        <dbReference type="Proteomes" id="UP000092445"/>
    </source>
</evidence>
<evidence type="ECO:0000256" key="7">
    <source>
        <dbReference type="ARBA" id="ARBA00023027"/>
    </source>
</evidence>
<dbReference type="InterPro" id="IPR006140">
    <property type="entry name" value="D-isomer_DH_NAD-bd"/>
</dbReference>
<reference evidence="10" key="2">
    <citation type="submission" date="2020-05" db="UniProtKB">
        <authorList>
            <consortium name="EnsemblMetazoa"/>
        </authorList>
    </citation>
    <scope>IDENTIFICATION</scope>
    <source>
        <strain evidence="10">IAEA</strain>
    </source>
</reference>
<protein>
    <recommendedName>
        <fullName evidence="3">D-3-phosphoglycerate dehydrogenase</fullName>
    </recommendedName>
</protein>
<keyword evidence="11" id="KW-1185">Reference proteome</keyword>
<evidence type="ECO:0000256" key="1">
    <source>
        <dbReference type="ARBA" id="ARBA00005854"/>
    </source>
</evidence>
<dbReference type="InterPro" id="IPR006139">
    <property type="entry name" value="D-isomer_2_OHA_DH_cat_dom"/>
</dbReference>
<evidence type="ECO:0000313" key="10">
    <source>
        <dbReference type="EnsemblMetazoa" id="GPAI030973-PA"/>
    </source>
</evidence>
<feature type="domain" description="D-isomer specific 2-hydroxyacid dehydrogenase catalytic" evidence="8">
    <location>
        <begin position="342"/>
        <end position="643"/>
    </location>
</feature>
<comment type="subunit">
    <text evidence="2">Homotetramer.</text>
</comment>
<reference evidence="11" key="1">
    <citation type="submission" date="2014-03" db="EMBL/GenBank/DDBJ databases">
        <authorList>
            <person name="Aksoy S."/>
            <person name="Warren W."/>
            <person name="Wilson R.K."/>
        </authorList>
    </citation>
    <scope>NUCLEOTIDE SEQUENCE [LARGE SCALE GENOMIC DNA]</scope>
    <source>
        <strain evidence="11">IAEA</strain>
    </source>
</reference>
<dbReference type="Proteomes" id="UP000092445">
    <property type="component" value="Unassembled WGS sequence"/>
</dbReference>
<name>A0A1B0A0T3_GLOPL</name>
<dbReference type="STRING" id="7398.A0A1B0A0T3"/>